<evidence type="ECO:0000313" key="2">
    <source>
        <dbReference type="Proteomes" id="UP000587760"/>
    </source>
</evidence>
<keyword evidence="2" id="KW-1185">Reference proteome</keyword>
<dbReference type="Proteomes" id="UP000587760">
    <property type="component" value="Unassembled WGS sequence"/>
</dbReference>
<proteinExistence type="predicted"/>
<protein>
    <submittedName>
        <fullName evidence="1">Uncharacterized protein</fullName>
    </submittedName>
</protein>
<dbReference type="RefSeq" id="WP_184747823.1">
    <property type="nucleotide sequence ID" value="NZ_JACHGJ010000007.1"/>
</dbReference>
<organism evidence="1 2">
    <name type="scientific">Spirochaeta isovalerica</name>
    <dbReference type="NCBI Taxonomy" id="150"/>
    <lineage>
        <taxon>Bacteria</taxon>
        <taxon>Pseudomonadati</taxon>
        <taxon>Spirochaetota</taxon>
        <taxon>Spirochaetia</taxon>
        <taxon>Spirochaetales</taxon>
        <taxon>Spirochaetaceae</taxon>
        <taxon>Spirochaeta</taxon>
    </lineage>
</organism>
<reference evidence="1 2" key="1">
    <citation type="submission" date="2020-08" db="EMBL/GenBank/DDBJ databases">
        <title>Genomic Encyclopedia of Type Strains, Phase IV (KMG-IV): sequencing the most valuable type-strain genomes for metagenomic binning, comparative biology and taxonomic classification.</title>
        <authorList>
            <person name="Goeker M."/>
        </authorList>
    </citation>
    <scope>NUCLEOTIDE SEQUENCE [LARGE SCALE GENOMIC DNA]</scope>
    <source>
        <strain evidence="1 2">DSM 2461</strain>
    </source>
</reference>
<evidence type="ECO:0000313" key="1">
    <source>
        <dbReference type="EMBL" id="MBB6481583.1"/>
    </source>
</evidence>
<gene>
    <name evidence="1" type="ORF">HNR50_003263</name>
</gene>
<accession>A0A841RCB1</accession>
<dbReference type="EMBL" id="JACHGJ010000007">
    <property type="protein sequence ID" value="MBB6481583.1"/>
    <property type="molecule type" value="Genomic_DNA"/>
</dbReference>
<sequence length="106" mass="12204">MEKYSDELLEQIEVLKEKAEENRLQKSLGNLSRQFNAWKKKNLDSRTLASHIKEWYFINMEGGKYTSGSDPGMPIAKALTDGYLKESDISPELLSRLEILIEILKV</sequence>
<dbReference type="AlphaFoldDB" id="A0A841RCB1"/>
<comment type="caution">
    <text evidence="1">The sequence shown here is derived from an EMBL/GenBank/DDBJ whole genome shotgun (WGS) entry which is preliminary data.</text>
</comment>
<name>A0A841RCB1_9SPIO</name>